<feature type="domain" description="AraC-type arabinose-binding/dimerisation" evidence="2">
    <location>
        <begin position="23"/>
        <end position="104"/>
    </location>
</feature>
<evidence type="ECO:0000256" key="1">
    <source>
        <dbReference type="ARBA" id="ARBA00023125"/>
    </source>
</evidence>
<dbReference type="GO" id="GO:0003677">
    <property type="term" value="F:DNA binding"/>
    <property type="evidence" value="ECO:0007669"/>
    <property type="project" value="UniProtKB-KW"/>
</dbReference>
<keyword evidence="1" id="KW-0238">DNA-binding</keyword>
<reference evidence="3 4" key="1">
    <citation type="submission" date="2011-08" db="EMBL/GenBank/DDBJ databases">
        <title>The Genome Sequence of Clostridium citroniae WAL-17108.</title>
        <authorList>
            <consortium name="The Broad Institute Genome Sequencing Platform"/>
            <person name="Earl A."/>
            <person name="Ward D."/>
            <person name="Feldgarden M."/>
            <person name="Gevers D."/>
            <person name="Finegold S.M."/>
            <person name="Summanen P.H."/>
            <person name="Molitoris D.R."/>
            <person name="Vaisanen M.L."/>
            <person name="Daigneault M."/>
            <person name="Allen-Vercoe E."/>
            <person name="Young S.K."/>
            <person name="Zeng Q."/>
            <person name="Gargeya S."/>
            <person name="Fitzgerald M."/>
            <person name="Haas B."/>
            <person name="Abouelleil A."/>
            <person name="Alvarado L."/>
            <person name="Arachchi H.M."/>
            <person name="Berlin A."/>
            <person name="Brown A."/>
            <person name="Chapman S.B."/>
            <person name="Chen Z."/>
            <person name="Dunbar C."/>
            <person name="Freedman E."/>
            <person name="Gearin G."/>
            <person name="Gellesch M."/>
            <person name="Goldberg J."/>
            <person name="Griggs A."/>
            <person name="Gujja S."/>
            <person name="Heiman D."/>
            <person name="Howarth C."/>
            <person name="Larson L."/>
            <person name="Lui A."/>
            <person name="MacDonald P.J.P."/>
            <person name="Montmayeur A."/>
            <person name="Murphy C."/>
            <person name="Neiman D."/>
            <person name="Pearson M."/>
            <person name="Priest M."/>
            <person name="Roberts A."/>
            <person name="Saif S."/>
            <person name="Shea T."/>
            <person name="Shenoy N."/>
            <person name="Sisk P."/>
            <person name="Stolte C."/>
            <person name="Sykes S."/>
            <person name="Wortman J."/>
            <person name="Nusbaum C."/>
            <person name="Birren B."/>
        </authorList>
    </citation>
    <scope>NUCLEOTIDE SEQUENCE [LARGE SCALE GENOMIC DNA]</scope>
    <source>
        <strain evidence="3 4">WAL-17108</strain>
    </source>
</reference>
<dbReference type="InterPro" id="IPR014710">
    <property type="entry name" value="RmlC-like_jellyroll"/>
</dbReference>
<dbReference type="RefSeq" id="WP_007862659.1">
    <property type="nucleotide sequence ID" value="NZ_JH376422.1"/>
</dbReference>
<sequence length="191" mass="22593">MVDVYLKSANIYRGDYSCILYSRDYEFTPGGHYHDFYEVQFYLQDAGSILIGDQEYPLRGGDIVFLNIFQPHYVKLRNDGTYYKRFCISLDSNFLLQACTEETNLLQLFHSENNRYPILAVGTVRFNEYVSLLLKYEQLPQYSGSDIMLRSIIYEILSDLYRDFNTPPPINFGHNGHPDRCRHRKIDYLYQ</sequence>
<dbReference type="Proteomes" id="UP000003763">
    <property type="component" value="Unassembled WGS sequence"/>
</dbReference>
<dbReference type="InterPro" id="IPR037923">
    <property type="entry name" value="HTH-like"/>
</dbReference>
<evidence type="ECO:0000259" key="2">
    <source>
        <dbReference type="Pfam" id="PF02311"/>
    </source>
</evidence>
<comment type="caution">
    <text evidence="3">The sequence shown here is derived from an EMBL/GenBank/DDBJ whole genome shotgun (WGS) entry which is preliminary data.</text>
</comment>
<gene>
    <name evidence="3" type="ORF">HMPREF9469_02636</name>
</gene>
<dbReference type="Pfam" id="PF02311">
    <property type="entry name" value="AraC_binding"/>
    <property type="match status" value="1"/>
</dbReference>
<evidence type="ECO:0000313" key="3">
    <source>
        <dbReference type="EMBL" id="EHE98311.1"/>
    </source>
</evidence>
<dbReference type="eggNOG" id="COG2207">
    <property type="taxonomic scope" value="Bacteria"/>
</dbReference>
<proteinExistence type="predicted"/>
<dbReference type="EMBL" id="ADLJ01000020">
    <property type="protein sequence ID" value="EHE98311.1"/>
    <property type="molecule type" value="Genomic_DNA"/>
</dbReference>
<dbReference type="AlphaFoldDB" id="G5HJ85"/>
<organism evidence="3 4">
    <name type="scientific">[Clostridium] citroniae WAL-17108</name>
    <dbReference type="NCBI Taxonomy" id="742733"/>
    <lineage>
        <taxon>Bacteria</taxon>
        <taxon>Bacillati</taxon>
        <taxon>Bacillota</taxon>
        <taxon>Clostridia</taxon>
        <taxon>Lachnospirales</taxon>
        <taxon>Lachnospiraceae</taxon>
        <taxon>Enterocloster</taxon>
    </lineage>
</organism>
<name>G5HJ85_9FIRM</name>
<dbReference type="Gene3D" id="2.60.120.10">
    <property type="entry name" value="Jelly Rolls"/>
    <property type="match status" value="1"/>
</dbReference>
<accession>G5HJ85</accession>
<dbReference type="HOGENOM" id="CLU_1419254_0_0_9"/>
<evidence type="ECO:0000313" key="4">
    <source>
        <dbReference type="Proteomes" id="UP000003763"/>
    </source>
</evidence>
<dbReference type="InterPro" id="IPR003313">
    <property type="entry name" value="AraC-bd"/>
</dbReference>
<protein>
    <recommendedName>
        <fullName evidence="2">AraC-type arabinose-binding/dimerisation domain-containing protein</fullName>
    </recommendedName>
</protein>
<dbReference type="SUPFAM" id="SSF51215">
    <property type="entry name" value="Regulatory protein AraC"/>
    <property type="match status" value="1"/>
</dbReference>
<dbReference type="GO" id="GO:0006355">
    <property type="term" value="P:regulation of DNA-templated transcription"/>
    <property type="evidence" value="ECO:0007669"/>
    <property type="project" value="InterPro"/>
</dbReference>